<keyword evidence="7" id="KW-0539">Nucleus</keyword>
<dbReference type="Gene3D" id="1.20.920.10">
    <property type="entry name" value="Bromodomain-like"/>
    <property type="match status" value="2"/>
</dbReference>
<name>A0A9P5Q749_9AGAR</name>
<dbReference type="InterPro" id="IPR037382">
    <property type="entry name" value="Rsc/polybromo"/>
</dbReference>
<dbReference type="InterPro" id="IPR036427">
    <property type="entry name" value="Bromodomain-like_sf"/>
</dbReference>
<feature type="compositionally biased region" description="Low complexity" evidence="9">
    <location>
        <begin position="421"/>
        <end position="432"/>
    </location>
</feature>
<feature type="region of interest" description="Disordered" evidence="9">
    <location>
        <begin position="391"/>
        <end position="434"/>
    </location>
</feature>
<dbReference type="PANTHER" id="PTHR16062">
    <property type="entry name" value="SWI/SNF-RELATED"/>
    <property type="match status" value="1"/>
</dbReference>
<evidence type="ECO:0000256" key="1">
    <source>
        <dbReference type="ARBA" id="ARBA00004123"/>
    </source>
</evidence>
<dbReference type="PRINTS" id="PR01217">
    <property type="entry name" value="PRICHEXTENSN"/>
</dbReference>
<feature type="domain" description="Bromo" evidence="10">
    <location>
        <begin position="64"/>
        <end position="134"/>
    </location>
</feature>
<protein>
    <submittedName>
        <fullName evidence="11">Bromodomain-containing protein</fullName>
    </submittedName>
</protein>
<reference evidence="11" key="1">
    <citation type="submission" date="2020-11" db="EMBL/GenBank/DDBJ databases">
        <authorList>
            <consortium name="DOE Joint Genome Institute"/>
            <person name="Ahrendt S."/>
            <person name="Riley R."/>
            <person name="Andreopoulos W."/>
            <person name="Labutti K."/>
            <person name="Pangilinan J."/>
            <person name="Ruiz-Duenas F.J."/>
            <person name="Barrasa J.M."/>
            <person name="Sanchez-Garcia M."/>
            <person name="Camarero S."/>
            <person name="Miyauchi S."/>
            <person name="Serrano A."/>
            <person name="Linde D."/>
            <person name="Babiker R."/>
            <person name="Drula E."/>
            <person name="Ayuso-Fernandez I."/>
            <person name="Pacheco R."/>
            <person name="Padilla G."/>
            <person name="Ferreira P."/>
            <person name="Barriuso J."/>
            <person name="Kellner H."/>
            <person name="Castanera R."/>
            <person name="Alfaro M."/>
            <person name="Ramirez L."/>
            <person name="Pisabarro A.G."/>
            <person name="Kuo A."/>
            <person name="Tritt A."/>
            <person name="Lipzen A."/>
            <person name="He G."/>
            <person name="Yan M."/>
            <person name="Ng V."/>
            <person name="Cullen D."/>
            <person name="Martin F."/>
            <person name="Rosso M.-N."/>
            <person name="Henrissat B."/>
            <person name="Hibbett D."/>
            <person name="Martinez A.T."/>
            <person name="Grigoriev I.V."/>
        </authorList>
    </citation>
    <scope>NUCLEOTIDE SEQUENCE</scope>
    <source>
        <strain evidence="11">AH 40177</strain>
    </source>
</reference>
<feature type="compositionally biased region" description="Acidic residues" evidence="9">
    <location>
        <begin position="24"/>
        <end position="47"/>
    </location>
</feature>
<dbReference type="GO" id="GO:0003682">
    <property type="term" value="F:chromatin binding"/>
    <property type="evidence" value="ECO:0007669"/>
    <property type="project" value="TreeGrafter"/>
</dbReference>
<evidence type="ECO:0000256" key="9">
    <source>
        <dbReference type="SAM" id="MobiDB-lite"/>
    </source>
</evidence>
<comment type="caution">
    <text evidence="11">The sequence shown here is derived from an EMBL/GenBank/DDBJ whole genome shotgun (WGS) entry which is preliminary data.</text>
</comment>
<gene>
    <name evidence="11" type="ORF">BDP27DRAFT_1380954</name>
</gene>
<evidence type="ECO:0000256" key="8">
    <source>
        <dbReference type="PROSITE-ProRule" id="PRU00035"/>
    </source>
</evidence>
<dbReference type="GO" id="GO:0006338">
    <property type="term" value="P:chromatin remodeling"/>
    <property type="evidence" value="ECO:0007669"/>
    <property type="project" value="InterPro"/>
</dbReference>
<accession>A0A9P5Q749</accession>
<evidence type="ECO:0000256" key="3">
    <source>
        <dbReference type="ARBA" id="ARBA00022853"/>
    </source>
</evidence>
<feature type="region of interest" description="Disordered" evidence="9">
    <location>
        <begin position="1"/>
        <end position="49"/>
    </location>
</feature>
<feature type="region of interest" description="Disordered" evidence="9">
    <location>
        <begin position="311"/>
        <end position="348"/>
    </location>
</feature>
<dbReference type="EMBL" id="JADNRY010000011">
    <property type="protein sequence ID" value="KAF9074860.1"/>
    <property type="molecule type" value="Genomic_DNA"/>
</dbReference>
<keyword evidence="12" id="KW-1185">Reference proteome</keyword>
<dbReference type="Pfam" id="PF00439">
    <property type="entry name" value="Bromodomain"/>
    <property type="match status" value="2"/>
</dbReference>
<dbReference type="OrthoDB" id="6017at2759"/>
<feature type="compositionally biased region" description="Pro residues" evidence="9">
    <location>
        <begin position="465"/>
        <end position="487"/>
    </location>
</feature>
<feature type="compositionally biased region" description="Low complexity" evidence="9">
    <location>
        <begin position="330"/>
        <end position="348"/>
    </location>
</feature>
<feature type="region of interest" description="Disordered" evidence="9">
    <location>
        <begin position="459"/>
        <end position="492"/>
    </location>
</feature>
<evidence type="ECO:0000256" key="5">
    <source>
        <dbReference type="ARBA" id="ARBA00023117"/>
    </source>
</evidence>
<feature type="compositionally biased region" description="Pro residues" evidence="9">
    <location>
        <begin position="408"/>
        <end position="420"/>
    </location>
</feature>
<dbReference type="SUPFAM" id="SSF47370">
    <property type="entry name" value="Bromodomain"/>
    <property type="match status" value="2"/>
</dbReference>
<evidence type="ECO:0000313" key="11">
    <source>
        <dbReference type="EMBL" id="KAF9074860.1"/>
    </source>
</evidence>
<keyword evidence="3" id="KW-0156">Chromatin regulator</keyword>
<keyword evidence="6" id="KW-0804">Transcription</keyword>
<feature type="compositionally biased region" description="Low complexity" evidence="9">
    <location>
        <begin position="391"/>
        <end position="406"/>
    </location>
</feature>
<feature type="compositionally biased region" description="Low complexity" evidence="9">
    <location>
        <begin position="590"/>
        <end position="604"/>
    </location>
</feature>
<proteinExistence type="predicted"/>
<evidence type="ECO:0000256" key="2">
    <source>
        <dbReference type="ARBA" id="ARBA00022737"/>
    </source>
</evidence>
<keyword evidence="2" id="KW-0677">Repeat</keyword>
<keyword evidence="5 8" id="KW-0103">Bromodomain</keyword>
<evidence type="ECO:0000259" key="10">
    <source>
        <dbReference type="PROSITE" id="PS50014"/>
    </source>
</evidence>
<dbReference type="GO" id="GO:0016586">
    <property type="term" value="C:RSC-type complex"/>
    <property type="evidence" value="ECO:0007669"/>
    <property type="project" value="InterPro"/>
</dbReference>
<evidence type="ECO:0000313" key="12">
    <source>
        <dbReference type="Proteomes" id="UP000772434"/>
    </source>
</evidence>
<dbReference type="PANTHER" id="PTHR16062:SF19">
    <property type="entry name" value="PROTEIN POLYBROMO-1"/>
    <property type="match status" value="1"/>
</dbReference>
<organism evidence="11 12">
    <name type="scientific">Rhodocollybia butyracea</name>
    <dbReference type="NCBI Taxonomy" id="206335"/>
    <lineage>
        <taxon>Eukaryota</taxon>
        <taxon>Fungi</taxon>
        <taxon>Dikarya</taxon>
        <taxon>Basidiomycota</taxon>
        <taxon>Agaricomycotina</taxon>
        <taxon>Agaricomycetes</taxon>
        <taxon>Agaricomycetidae</taxon>
        <taxon>Agaricales</taxon>
        <taxon>Marasmiineae</taxon>
        <taxon>Omphalotaceae</taxon>
        <taxon>Rhodocollybia</taxon>
    </lineage>
</organism>
<dbReference type="AlphaFoldDB" id="A0A9P5Q749"/>
<dbReference type="SMART" id="SM00297">
    <property type="entry name" value="BROMO"/>
    <property type="match status" value="2"/>
</dbReference>
<evidence type="ECO:0000256" key="4">
    <source>
        <dbReference type="ARBA" id="ARBA00023015"/>
    </source>
</evidence>
<dbReference type="Proteomes" id="UP000772434">
    <property type="component" value="Unassembled WGS sequence"/>
</dbReference>
<comment type="subcellular location">
    <subcellularLocation>
        <location evidence="1">Nucleus</location>
    </subcellularLocation>
</comment>
<feature type="compositionally biased region" description="Acidic residues" evidence="9">
    <location>
        <begin position="557"/>
        <end position="576"/>
    </location>
</feature>
<dbReference type="GO" id="GO:0006368">
    <property type="term" value="P:transcription elongation by RNA polymerase II"/>
    <property type="evidence" value="ECO:0007669"/>
    <property type="project" value="TreeGrafter"/>
</dbReference>
<dbReference type="PRINTS" id="PR00503">
    <property type="entry name" value="BROMODOMAIN"/>
</dbReference>
<dbReference type="InterPro" id="IPR001487">
    <property type="entry name" value="Bromodomain"/>
</dbReference>
<evidence type="ECO:0000256" key="7">
    <source>
        <dbReference type="ARBA" id="ARBA00023242"/>
    </source>
</evidence>
<keyword evidence="4" id="KW-0805">Transcription regulation</keyword>
<dbReference type="CDD" id="cd04369">
    <property type="entry name" value="Bromodomain"/>
    <property type="match status" value="1"/>
</dbReference>
<feature type="region of interest" description="Disordered" evidence="9">
    <location>
        <begin position="552"/>
        <end position="613"/>
    </location>
</feature>
<sequence>MSTSAGPSKKRKEEEPGSSSDVDMAADDFAVDVNEEQEEEEGEEVDLEEKAMKLWQTVKEAEKDGRPLSVQFLKLPSPKLWPDYYTLIPNRVALEDIKKKIKSGKYLDLEAVRQDFELCFTNAKTYNASESTIYSDAKDLLKLANKTYRKLMRSEGKPPSMKRLLNSRIQKLIKKTDDNGRVLSTMFWELPDKNAWPIYYKQIQQPRCLEAIQKRLKRKEYSTSAEFAADVELVFSNAMDFNMEHTQIWEDALTLRDYFRQLMGDLPPPYALAQYTHPPSHKIKIKMPGTAPKVEEPAPKLPTLSLRVPAPPKPAAAVAKPRAPSPQLPVAPVTAPRRPAVSTPASVPVVAPTPAPPPVQASLPVAAANLMKPTVPKPVVPASAALAQVPKPAPSQAVQPAPVAQPTSKPPVAHPPPRQQPPRQATSRTPQPHTAQPILQLHPTTAPSYSNVSFAKTTQPAYMRPTPPPIQQPAPYIPPPRPAPTPTPAVAVSAPPPPAPVIPASHQLRYVALRTEPCGRPLNLDHRDSVTTWAMRLEQDEKSLSVREITFMAEPGDSSDEDEDEDEEEIDVDVETEQPVKKRRGRPPKVVKVAPAAKPKTLNSPKKKKVKKRGDLQVKVNGTLLNEDEERAGNWTVALVVGSNILEVGEKGGLTWKVYAERVA</sequence>
<dbReference type="PROSITE" id="PS50014">
    <property type="entry name" value="BROMODOMAIN_2"/>
    <property type="match status" value="2"/>
</dbReference>
<evidence type="ECO:0000256" key="6">
    <source>
        <dbReference type="ARBA" id="ARBA00023163"/>
    </source>
</evidence>
<feature type="domain" description="Bromo" evidence="10">
    <location>
        <begin position="179"/>
        <end position="249"/>
    </location>
</feature>